<protein>
    <submittedName>
        <fullName evidence="1">Uncharacterized protein</fullName>
    </submittedName>
</protein>
<evidence type="ECO:0000313" key="1">
    <source>
        <dbReference type="EMBL" id="MFB5762706.1"/>
    </source>
</evidence>
<organism evidence="1 2">
    <name type="scientific">Paenibacillus medicaginis</name>
    <dbReference type="NCBI Taxonomy" id="1470560"/>
    <lineage>
        <taxon>Bacteria</taxon>
        <taxon>Bacillati</taxon>
        <taxon>Bacillota</taxon>
        <taxon>Bacilli</taxon>
        <taxon>Bacillales</taxon>
        <taxon>Paenibacillaceae</taxon>
        <taxon>Paenibacillus</taxon>
    </lineage>
</organism>
<dbReference type="EMBL" id="JBHIRY010000023">
    <property type="protein sequence ID" value="MFB5762706.1"/>
    <property type="molecule type" value="Genomic_DNA"/>
</dbReference>
<comment type="caution">
    <text evidence="1">The sequence shown here is derived from an EMBL/GenBank/DDBJ whole genome shotgun (WGS) entry which is preliminary data.</text>
</comment>
<gene>
    <name evidence="1" type="ORF">ACE5LO_20205</name>
</gene>
<name>A0ABV5C5H4_9BACL</name>
<keyword evidence="2" id="KW-1185">Reference proteome</keyword>
<dbReference type="Proteomes" id="UP001580430">
    <property type="component" value="Unassembled WGS sequence"/>
</dbReference>
<evidence type="ECO:0000313" key="2">
    <source>
        <dbReference type="Proteomes" id="UP001580430"/>
    </source>
</evidence>
<accession>A0ABV5C5H4</accession>
<proteinExistence type="predicted"/>
<dbReference type="RefSeq" id="WP_375521797.1">
    <property type="nucleotide sequence ID" value="NZ_JBHIRY010000023.1"/>
</dbReference>
<sequence length="176" mass="20588">MKSISLRVNEEMLEQLENLKSILPKNQTEELSTSEIIRVCVNFTNLNYGKGNMEWTEVMELINAYVKTALITQMVGVDFDFLDRILYAIEKVNEENYTKEVKENNRLFNDENPITLGELLRFEYRLLPETFLEAMGIDGEHYKDLTDNELADYILELFKDKDFSDKAESHVRVQSS</sequence>
<reference evidence="1 2" key="1">
    <citation type="submission" date="2024-09" db="EMBL/GenBank/DDBJ databases">
        <title>Paenibacillus zeirhizospherea sp. nov., isolated from surface of the maize (Zea mays) roots in a horticulture field, Hungary.</title>
        <authorList>
            <person name="Marton D."/>
            <person name="Farkas M."/>
            <person name="Bedics A."/>
            <person name="Toth E."/>
            <person name="Tancsics A."/>
            <person name="Boka K."/>
            <person name="Marati G."/>
            <person name="Kriszt B."/>
            <person name="Cserhati M."/>
        </authorList>
    </citation>
    <scope>NUCLEOTIDE SEQUENCE [LARGE SCALE GENOMIC DNA]</scope>
    <source>
        <strain evidence="1 2">JCM 18446</strain>
    </source>
</reference>